<evidence type="ECO:0000256" key="3">
    <source>
        <dbReference type="ARBA" id="ARBA00023163"/>
    </source>
</evidence>
<dbReference type="SUPFAM" id="SSF53822">
    <property type="entry name" value="Periplasmic binding protein-like I"/>
    <property type="match status" value="1"/>
</dbReference>
<dbReference type="PROSITE" id="PS50932">
    <property type="entry name" value="HTH_LACI_2"/>
    <property type="match status" value="1"/>
</dbReference>
<proteinExistence type="predicted"/>
<dbReference type="Gene3D" id="1.10.260.40">
    <property type="entry name" value="lambda repressor-like DNA-binding domains"/>
    <property type="match status" value="1"/>
</dbReference>
<evidence type="ECO:0000313" key="6">
    <source>
        <dbReference type="Proteomes" id="UP000317369"/>
    </source>
</evidence>
<protein>
    <submittedName>
        <fullName evidence="5">HTH-type transcriptional regulator GalS</fullName>
    </submittedName>
</protein>
<dbReference type="PANTHER" id="PTHR30146:SF109">
    <property type="entry name" value="HTH-TYPE TRANSCRIPTIONAL REGULATOR GALS"/>
    <property type="match status" value="1"/>
</dbReference>
<dbReference type="CDD" id="cd06267">
    <property type="entry name" value="PBP1_LacI_sugar_binding-like"/>
    <property type="match status" value="1"/>
</dbReference>
<dbReference type="GO" id="GO:0000976">
    <property type="term" value="F:transcription cis-regulatory region binding"/>
    <property type="evidence" value="ECO:0007669"/>
    <property type="project" value="TreeGrafter"/>
</dbReference>
<evidence type="ECO:0000313" key="5">
    <source>
        <dbReference type="EMBL" id="QDU33607.1"/>
    </source>
</evidence>
<dbReference type="InterPro" id="IPR000843">
    <property type="entry name" value="HTH_LacI"/>
</dbReference>
<evidence type="ECO:0000256" key="2">
    <source>
        <dbReference type="ARBA" id="ARBA00023125"/>
    </source>
</evidence>
<reference evidence="5 6" key="1">
    <citation type="submission" date="2019-02" db="EMBL/GenBank/DDBJ databases">
        <title>Deep-cultivation of Planctomycetes and their phenomic and genomic characterization uncovers novel biology.</title>
        <authorList>
            <person name="Wiegand S."/>
            <person name="Jogler M."/>
            <person name="Boedeker C."/>
            <person name="Pinto D."/>
            <person name="Vollmers J."/>
            <person name="Rivas-Marin E."/>
            <person name="Kohn T."/>
            <person name="Peeters S.H."/>
            <person name="Heuer A."/>
            <person name="Rast P."/>
            <person name="Oberbeckmann S."/>
            <person name="Bunk B."/>
            <person name="Jeske O."/>
            <person name="Meyerdierks A."/>
            <person name="Storesund J.E."/>
            <person name="Kallscheuer N."/>
            <person name="Luecker S."/>
            <person name="Lage O.M."/>
            <person name="Pohl T."/>
            <person name="Merkel B.J."/>
            <person name="Hornburger P."/>
            <person name="Mueller R.-W."/>
            <person name="Bruemmer F."/>
            <person name="Labrenz M."/>
            <person name="Spormann A.M."/>
            <person name="Op den Camp H."/>
            <person name="Overmann J."/>
            <person name="Amann R."/>
            <person name="Jetten M.S.M."/>
            <person name="Mascher T."/>
            <person name="Medema M.H."/>
            <person name="Devos D.P."/>
            <person name="Kaster A.-K."/>
            <person name="Ovreas L."/>
            <person name="Rohde M."/>
            <person name="Galperin M.Y."/>
            <person name="Jogler C."/>
        </authorList>
    </citation>
    <scope>NUCLEOTIDE SEQUENCE [LARGE SCALE GENOMIC DNA]</scope>
    <source>
        <strain evidence="5 6">KS4</strain>
    </source>
</reference>
<dbReference type="InterPro" id="IPR046335">
    <property type="entry name" value="LacI/GalR-like_sensor"/>
</dbReference>
<evidence type="ECO:0000259" key="4">
    <source>
        <dbReference type="PROSITE" id="PS50932"/>
    </source>
</evidence>
<dbReference type="KEGG" id="pcor:KS4_16590"/>
<dbReference type="Proteomes" id="UP000317369">
    <property type="component" value="Chromosome"/>
</dbReference>
<gene>
    <name evidence="5" type="primary">galS</name>
    <name evidence="5" type="ORF">KS4_16590</name>
</gene>
<dbReference type="Pfam" id="PF00356">
    <property type="entry name" value="LacI"/>
    <property type="match status" value="1"/>
</dbReference>
<dbReference type="SMART" id="SM00354">
    <property type="entry name" value="HTH_LACI"/>
    <property type="match status" value="1"/>
</dbReference>
<keyword evidence="2" id="KW-0238">DNA-binding</keyword>
<dbReference type="PANTHER" id="PTHR30146">
    <property type="entry name" value="LACI-RELATED TRANSCRIPTIONAL REPRESSOR"/>
    <property type="match status" value="1"/>
</dbReference>
<sequence length="340" mass="37477">MSNSSLRQVSERAGVSIATVSRVINDSPSVSPNTRARVSRAIRELDYQPSFAARTLAKQSTDTIGVIFPNLDDGFFVDVLKGINTAAFESNYHLMVAFGRGPADEIKLISQYLQQQRVDALIVMNVDLPSRFAKSLNKYSTKLVLVDRPIENANLTSITMDNYSGAAQMMEHLIVDHKYNEIAIVTGPDDTYDSIKRLDGCMHAAKKNGMSINPNRIWKGGFTEDSGYSIICDILTQKTELPEAIFALNDNMAIGIIDCLTENNISVPDDIAVVGYDNIPLADRGNITTVRTPMVEMGHLAVDRAIDLIKSDDAKKLINETCLPTELIVRSSCGCNKKRR</sequence>
<dbReference type="Pfam" id="PF13377">
    <property type="entry name" value="Peripla_BP_3"/>
    <property type="match status" value="1"/>
</dbReference>
<keyword evidence="1" id="KW-0805">Transcription regulation</keyword>
<dbReference type="CDD" id="cd01392">
    <property type="entry name" value="HTH_LacI"/>
    <property type="match status" value="1"/>
</dbReference>
<organism evidence="5 6">
    <name type="scientific">Poriferisphaera corsica</name>
    <dbReference type="NCBI Taxonomy" id="2528020"/>
    <lineage>
        <taxon>Bacteria</taxon>
        <taxon>Pseudomonadati</taxon>
        <taxon>Planctomycetota</taxon>
        <taxon>Phycisphaerae</taxon>
        <taxon>Phycisphaerales</taxon>
        <taxon>Phycisphaeraceae</taxon>
        <taxon>Poriferisphaera</taxon>
    </lineage>
</organism>
<accession>A0A517YTR2</accession>
<dbReference type="InterPro" id="IPR028082">
    <property type="entry name" value="Peripla_BP_I"/>
</dbReference>
<dbReference type="AlphaFoldDB" id="A0A517YTR2"/>
<dbReference type="OrthoDB" id="269117at2"/>
<feature type="domain" description="HTH lacI-type" evidence="4">
    <location>
        <begin position="4"/>
        <end position="58"/>
    </location>
</feature>
<keyword evidence="3" id="KW-0804">Transcription</keyword>
<dbReference type="RefSeq" id="WP_145076779.1">
    <property type="nucleotide sequence ID" value="NZ_CP036425.1"/>
</dbReference>
<keyword evidence="6" id="KW-1185">Reference proteome</keyword>
<dbReference type="InterPro" id="IPR010982">
    <property type="entry name" value="Lambda_DNA-bd_dom_sf"/>
</dbReference>
<dbReference type="SUPFAM" id="SSF47413">
    <property type="entry name" value="lambda repressor-like DNA-binding domains"/>
    <property type="match status" value="1"/>
</dbReference>
<dbReference type="EMBL" id="CP036425">
    <property type="protein sequence ID" value="QDU33607.1"/>
    <property type="molecule type" value="Genomic_DNA"/>
</dbReference>
<dbReference type="GO" id="GO:0003700">
    <property type="term" value="F:DNA-binding transcription factor activity"/>
    <property type="evidence" value="ECO:0007669"/>
    <property type="project" value="TreeGrafter"/>
</dbReference>
<dbReference type="Gene3D" id="3.40.50.2300">
    <property type="match status" value="2"/>
</dbReference>
<evidence type="ECO:0000256" key="1">
    <source>
        <dbReference type="ARBA" id="ARBA00023015"/>
    </source>
</evidence>
<name>A0A517YTR2_9BACT</name>